<comment type="caution">
    <text evidence="2">The sequence shown here is derived from an EMBL/GenBank/DDBJ whole genome shotgun (WGS) entry which is preliminary data.</text>
</comment>
<proteinExistence type="predicted"/>
<organism evidence="2 3">
    <name type="scientific">Diplocarpon coronariae</name>
    <dbReference type="NCBI Taxonomy" id="2795749"/>
    <lineage>
        <taxon>Eukaryota</taxon>
        <taxon>Fungi</taxon>
        <taxon>Dikarya</taxon>
        <taxon>Ascomycota</taxon>
        <taxon>Pezizomycotina</taxon>
        <taxon>Leotiomycetes</taxon>
        <taxon>Helotiales</taxon>
        <taxon>Drepanopezizaceae</taxon>
        <taxon>Diplocarpon</taxon>
    </lineage>
</organism>
<keyword evidence="3" id="KW-1185">Reference proteome</keyword>
<evidence type="ECO:0000256" key="1">
    <source>
        <dbReference type="SAM" id="MobiDB-lite"/>
    </source>
</evidence>
<name>A0A218Z831_9HELO</name>
<feature type="region of interest" description="Disordered" evidence="1">
    <location>
        <begin position="50"/>
        <end position="97"/>
    </location>
</feature>
<dbReference type="AlphaFoldDB" id="A0A218Z831"/>
<feature type="compositionally biased region" description="Pro residues" evidence="1">
    <location>
        <begin position="87"/>
        <end position="97"/>
    </location>
</feature>
<reference evidence="2 3" key="1">
    <citation type="submission" date="2017-04" db="EMBL/GenBank/DDBJ databases">
        <title>Draft genome sequence of Marssonina coronaria NL1: causal agent of apple blotch.</title>
        <authorList>
            <person name="Cheng Q."/>
        </authorList>
    </citation>
    <scope>NUCLEOTIDE SEQUENCE [LARGE SCALE GENOMIC DNA]</scope>
    <source>
        <strain evidence="2 3">NL1</strain>
    </source>
</reference>
<evidence type="ECO:0000313" key="3">
    <source>
        <dbReference type="Proteomes" id="UP000242519"/>
    </source>
</evidence>
<evidence type="ECO:0000313" key="2">
    <source>
        <dbReference type="EMBL" id="OWP03912.1"/>
    </source>
</evidence>
<protein>
    <submittedName>
        <fullName evidence="2">Uncharacterized protein</fullName>
    </submittedName>
</protein>
<dbReference type="EMBL" id="MZNU01000159">
    <property type="protein sequence ID" value="OWP03912.1"/>
    <property type="molecule type" value="Genomic_DNA"/>
</dbReference>
<feature type="compositionally biased region" description="Basic and acidic residues" evidence="1">
    <location>
        <begin position="72"/>
        <end position="86"/>
    </location>
</feature>
<accession>A0A218Z831</accession>
<sequence length="97" mass="10316">MSLSSDYDGVPLIANDHIMTSMLRNVPGEAAAPGSHQPLYKSSLFFFSSSSFSSSFSSSSSSSSSSISADETASKIHPKEHIDFRPAPRPPTPSPRP</sequence>
<dbReference type="Proteomes" id="UP000242519">
    <property type="component" value="Unassembled WGS sequence"/>
</dbReference>
<feature type="compositionally biased region" description="Low complexity" evidence="1">
    <location>
        <begin position="50"/>
        <end position="68"/>
    </location>
</feature>
<dbReference type="InParanoid" id="A0A218Z831"/>
<gene>
    <name evidence="2" type="ORF">B2J93_5871</name>
</gene>